<dbReference type="OMA" id="LFKWEDS"/>
<feature type="compositionally biased region" description="Basic residues" evidence="1">
    <location>
        <begin position="301"/>
        <end position="310"/>
    </location>
</feature>
<feature type="compositionally biased region" description="Basic and acidic residues" evidence="1">
    <location>
        <begin position="467"/>
        <end position="478"/>
    </location>
</feature>
<dbReference type="AlphaFoldDB" id="A0A1Y2LMQ7"/>
<evidence type="ECO:0000313" key="2">
    <source>
        <dbReference type="EMBL" id="OSS45181.1"/>
    </source>
</evidence>
<protein>
    <recommendedName>
        <fullName evidence="4">Zinc finger PHD-type domain-containing protein</fullName>
    </recommendedName>
</protein>
<feature type="compositionally biased region" description="Polar residues" evidence="1">
    <location>
        <begin position="48"/>
        <end position="65"/>
    </location>
</feature>
<evidence type="ECO:0008006" key="4">
    <source>
        <dbReference type="Google" id="ProtNLM"/>
    </source>
</evidence>
<dbReference type="Gene3D" id="3.30.40.10">
    <property type="entry name" value="Zinc/RING finger domain, C3HC4 (zinc finger)"/>
    <property type="match status" value="1"/>
</dbReference>
<feature type="region of interest" description="Disordered" evidence="1">
    <location>
        <begin position="465"/>
        <end position="524"/>
    </location>
</feature>
<feature type="compositionally biased region" description="Low complexity" evidence="1">
    <location>
        <begin position="262"/>
        <end position="281"/>
    </location>
</feature>
<dbReference type="InterPro" id="IPR013083">
    <property type="entry name" value="Znf_RING/FYVE/PHD"/>
</dbReference>
<accession>A0A1Y2LMQ7</accession>
<feature type="region of interest" description="Disordered" evidence="1">
    <location>
        <begin position="48"/>
        <end position="79"/>
    </location>
</feature>
<evidence type="ECO:0000313" key="3">
    <source>
        <dbReference type="Proteomes" id="UP000193240"/>
    </source>
</evidence>
<name>A0A1Y2LMQ7_EPING</name>
<dbReference type="Proteomes" id="UP000193240">
    <property type="component" value="Unassembled WGS sequence"/>
</dbReference>
<reference evidence="2 3" key="1">
    <citation type="journal article" date="2017" name="Genome Announc.">
        <title>Genome sequence of the saprophytic ascomycete Epicoccum nigrum ICMP 19927 strain isolated from New Zealand.</title>
        <authorList>
            <person name="Fokin M."/>
            <person name="Fleetwood D."/>
            <person name="Weir B.S."/>
            <person name="Villas-Boas S.G."/>
        </authorList>
    </citation>
    <scope>NUCLEOTIDE SEQUENCE [LARGE SCALE GENOMIC DNA]</scope>
    <source>
        <strain evidence="2 3">ICMP 19927</strain>
    </source>
</reference>
<feature type="compositionally biased region" description="Basic residues" evidence="1">
    <location>
        <begin position="484"/>
        <end position="499"/>
    </location>
</feature>
<sequence>MFMRGRGHICNYCNTIDEAHHKRHYEIVTHLRSIYEYGGELNWTIVPTDTGNQKGDPPSNDSLAVQESGDGSAEFEDAQVSKREKKDAKCLARAAGRAKYVTQDEITHVSSVLHAAESGFSSDDGPASLEEIHLIEEHLRYNANVYNRQSSRRDLKKFAKIPDMDVDFDAEMERILDTFRITELAKRNFRNRGLHGKELKAFEVLVETFKSVIVEDLVLVKKDAMEVRMRRAGYLRYTNRTGYGIVQDRYTDKDWKTGERITSSSSDSSGLTSPSDDSSTSNEIPLEPSMMLTQSPVNRPDRRHLQRAHTRVNGDDGLGQTVIEPYHTPLLTLSPCSVLKKHAVLRVADDKENKPLSNKTNRGWSQREKARHTKSRLLASTREENEGLSLSQPFEIVSLAKSTPKPVWTTPSALSEIQSNLNPGCDQDDFPALVPSSKIPTAALLGLDELSAQSPSQISIGGATECATKHQRDTEDPHPLVSQKKAKKTQREFKRKAKKLGSPDEALDPTTYKEVGPKADDHSSSQILSNTLVAIEASNATGESSHHGSVSPAAVELTNSDEGTSSVVVESQNANFHFPVGITPKEVSYTFHGKHDHWMRFSRIFDVDQLTPPDLKAFESCSHGSSCRFESHGVPDCPFHDPHCDCVDPLLNQCYLVHPGKEIYTAGPYNQAHGERILTVYEQHDHTKGRAMLVDDDLLAYFMDLNSNPTNPEPTSTPFRLQYEHSEYSGSFKPGPLVKKERQFHQLLARNIAMRHSLSMATLQNIQRQDSRTSGSAKLCYCQVEVSQDVQDVVRKFGKGYVRCSYSRCKFGNIFHKHCVTRLGFEKVSRWYCTACEKQMEIEAHKALDLPYEAEDMA</sequence>
<gene>
    <name evidence="2" type="ORF">B5807_09379</name>
</gene>
<dbReference type="InParanoid" id="A0A1Y2LMQ7"/>
<feature type="region of interest" description="Disordered" evidence="1">
    <location>
        <begin position="257"/>
        <end position="320"/>
    </location>
</feature>
<dbReference type="EMBL" id="KZ107855">
    <property type="protein sequence ID" value="OSS45181.1"/>
    <property type="molecule type" value="Genomic_DNA"/>
</dbReference>
<organism evidence="2 3">
    <name type="scientific">Epicoccum nigrum</name>
    <name type="common">Soil fungus</name>
    <name type="synonym">Epicoccum purpurascens</name>
    <dbReference type="NCBI Taxonomy" id="105696"/>
    <lineage>
        <taxon>Eukaryota</taxon>
        <taxon>Fungi</taxon>
        <taxon>Dikarya</taxon>
        <taxon>Ascomycota</taxon>
        <taxon>Pezizomycotina</taxon>
        <taxon>Dothideomycetes</taxon>
        <taxon>Pleosporomycetidae</taxon>
        <taxon>Pleosporales</taxon>
        <taxon>Pleosporineae</taxon>
        <taxon>Didymellaceae</taxon>
        <taxon>Epicoccum</taxon>
    </lineage>
</organism>
<feature type="region of interest" description="Disordered" evidence="1">
    <location>
        <begin position="539"/>
        <end position="558"/>
    </location>
</feature>
<evidence type="ECO:0000256" key="1">
    <source>
        <dbReference type="SAM" id="MobiDB-lite"/>
    </source>
</evidence>
<proteinExistence type="predicted"/>
<keyword evidence="3" id="KW-1185">Reference proteome</keyword>
<dbReference type="STRING" id="105696.A0A1Y2LMQ7"/>
<feature type="compositionally biased region" description="Polar residues" evidence="1">
    <location>
        <begin position="355"/>
        <end position="364"/>
    </location>
</feature>
<feature type="region of interest" description="Disordered" evidence="1">
    <location>
        <begin position="350"/>
        <end position="373"/>
    </location>
</feature>